<proteinExistence type="predicted"/>
<evidence type="ECO:0000256" key="3">
    <source>
        <dbReference type="ARBA" id="ARBA00022989"/>
    </source>
</evidence>
<dbReference type="Gene3D" id="1.20.1250.20">
    <property type="entry name" value="MFS general substrate transporter like domains"/>
    <property type="match status" value="1"/>
</dbReference>
<dbReference type="EMBL" id="CABFNQ020000673">
    <property type="protein sequence ID" value="CAH0021898.1"/>
    <property type="molecule type" value="Genomic_DNA"/>
</dbReference>
<reference evidence="9" key="1">
    <citation type="submission" date="2021-10" db="EMBL/GenBank/DDBJ databases">
        <authorList>
            <person name="Piombo E."/>
        </authorList>
    </citation>
    <scope>NUCLEOTIDE SEQUENCE</scope>
</reference>
<dbReference type="Pfam" id="PF07690">
    <property type="entry name" value="MFS_1"/>
    <property type="match status" value="1"/>
</dbReference>
<feature type="transmembrane region" description="Helical" evidence="7">
    <location>
        <begin position="275"/>
        <end position="294"/>
    </location>
</feature>
<dbReference type="InterPro" id="IPR036259">
    <property type="entry name" value="MFS_trans_sf"/>
</dbReference>
<dbReference type="FunFam" id="1.20.1250.20:FF:000011">
    <property type="entry name" value="MFS multidrug transporter, putative"/>
    <property type="match status" value="1"/>
</dbReference>
<evidence type="ECO:0000256" key="4">
    <source>
        <dbReference type="ARBA" id="ARBA00023136"/>
    </source>
</evidence>
<feature type="transmembrane region" description="Helical" evidence="7">
    <location>
        <begin position="314"/>
        <end position="339"/>
    </location>
</feature>
<dbReference type="PANTHER" id="PTHR23502">
    <property type="entry name" value="MAJOR FACILITATOR SUPERFAMILY"/>
    <property type="match status" value="1"/>
</dbReference>
<evidence type="ECO:0000259" key="8">
    <source>
        <dbReference type="PROSITE" id="PS50850"/>
    </source>
</evidence>
<dbReference type="PROSITE" id="PS50850">
    <property type="entry name" value="MFS"/>
    <property type="match status" value="1"/>
</dbReference>
<sequence>MSDLIRDASIGQVIRFLSRGRYLKYPEEKEGFKLPDAWIQMVHDLESPSAKIAPDATTASESGSTVLNGEGKQPRRSTADDEKPSPPPRDSMEDIQIEQAHNDEENNNMAIQRTKSIPIVPRRTKDGAILVDWYYTDDPENPHNWTIKKRLVTTLIICLYTFVVYTTSAIYVPSTEGIMKQFGVSSIVATLGLALYVLGYGVGPLLFSPLSEIPRIGRNPVYIVTMFLFVILSIPTAFVGNFPGLVVLRFLTGFFGSPCLASGGASLGDIYSFRALPYAMMAWVSAAYCGPALGPLLSGFSVPVMGWRWSLYESIWASAPVGIAMFLFLPETSSPNILLRRAQRIRKLTGNERFMSQSEIDQRNMKFSHVFLDALIKPLEITIKDPAVMFVQVYTAIIYGIYYSFFEVFPLVYPVYYGMNLGQIGLVFLCVLVSCLLGVASYVAYLYFVQDPRTAKYGMGKQEDRLIPALPASVGPTVGLFLFAWTARASIHWIVPTIGITIYGGTVFVVMQCIFIYIPLSYPMYAASLFAANDFFRSALACGSVLFAHPLFGNLGVARGTSLLGGLSVIGIIGIWLLYFYGAKLRSLSKFAISTTPTF</sequence>
<dbReference type="GO" id="GO:0005886">
    <property type="term" value="C:plasma membrane"/>
    <property type="evidence" value="ECO:0007669"/>
    <property type="project" value="TreeGrafter"/>
</dbReference>
<feature type="transmembrane region" description="Helical" evidence="7">
    <location>
        <begin position="469"/>
        <end position="487"/>
    </location>
</feature>
<evidence type="ECO:0000313" key="9">
    <source>
        <dbReference type="EMBL" id="CAH0021898.1"/>
    </source>
</evidence>
<comment type="caution">
    <text evidence="9">The sequence shown here is derived from an EMBL/GenBank/DDBJ whole genome shotgun (WGS) entry which is preliminary data.</text>
</comment>
<organism evidence="9 10">
    <name type="scientific">Clonostachys rhizophaga</name>
    <dbReference type="NCBI Taxonomy" id="160324"/>
    <lineage>
        <taxon>Eukaryota</taxon>
        <taxon>Fungi</taxon>
        <taxon>Dikarya</taxon>
        <taxon>Ascomycota</taxon>
        <taxon>Pezizomycotina</taxon>
        <taxon>Sordariomycetes</taxon>
        <taxon>Hypocreomycetidae</taxon>
        <taxon>Hypocreales</taxon>
        <taxon>Bionectriaceae</taxon>
        <taxon>Clonostachys</taxon>
    </lineage>
</organism>
<keyword evidence="3 7" id="KW-1133">Transmembrane helix</keyword>
<dbReference type="AlphaFoldDB" id="A0A9N9VG92"/>
<feature type="transmembrane region" description="Helical" evidence="7">
    <location>
        <begin position="387"/>
        <end position="406"/>
    </location>
</feature>
<evidence type="ECO:0000256" key="7">
    <source>
        <dbReference type="SAM" id="Phobius"/>
    </source>
</evidence>
<evidence type="ECO:0000256" key="5">
    <source>
        <dbReference type="ARBA" id="ARBA00023180"/>
    </source>
</evidence>
<feature type="domain" description="Major facilitator superfamily (MFS) profile" evidence="8">
    <location>
        <begin position="153"/>
        <end position="586"/>
    </location>
</feature>
<dbReference type="SUPFAM" id="SSF103473">
    <property type="entry name" value="MFS general substrate transporter"/>
    <property type="match status" value="1"/>
</dbReference>
<feature type="transmembrane region" description="Helical" evidence="7">
    <location>
        <begin position="246"/>
        <end position="268"/>
    </location>
</feature>
<feature type="region of interest" description="Disordered" evidence="6">
    <location>
        <begin position="50"/>
        <end position="92"/>
    </location>
</feature>
<feature type="transmembrane region" description="Helical" evidence="7">
    <location>
        <begin position="563"/>
        <end position="581"/>
    </location>
</feature>
<feature type="transmembrane region" description="Helical" evidence="7">
    <location>
        <begin position="219"/>
        <end position="240"/>
    </location>
</feature>
<evidence type="ECO:0000313" key="10">
    <source>
        <dbReference type="Proteomes" id="UP000696573"/>
    </source>
</evidence>
<dbReference type="CDD" id="cd17323">
    <property type="entry name" value="MFS_Tpo1_MDR_like"/>
    <property type="match status" value="1"/>
</dbReference>
<keyword evidence="2 7" id="KW-0812">Transmembrane</keyword>
<dbReference type="OrthoDB" id="3357846at2759"/>
<feature type="transmembrane region" description="Helical" evidence="7">
    <location>
        <begin position="151"/>
        <end position="172"/>
    </location>
</feature>
<keyword evidence="5" id="KW-0325">Glycoprotein</keyword>
<feature type="transmembrane region" description="Helical" evidence="7">
    <location>
        <begin position="184"/>
        <end position="207"/>
    </location>
</feature>
<keyword evidence="10" id="KW-1185">Reference proteome</keyword>
<dbReference type="InterPro" id="IPR011701">
    <property type="entry name" value="MFS"/>
</dbReference>
<accession>A0A9N9VG92</accession>
<evidence type="ECO:0000256" key="1">
    <source>
        <dbReference type="ARBA" id="ARBA00004141"/>
    </source>
</evidence>
<name>A0A9N9VG92_9HYPO</name>
<protein>
    <recommendedName>
        <fullName evidence="8">Major facilitator superfamily (MFS) profile domain-containing protein</fullName>
    </recommendedName>
</protein>
<evidence type="ECO:0000256" key="6">
    <source>
        <dbReference type="SAM" id="MobiDB-lite"/>
    </source>
</evidence>
<gene>
    <name evidence="9" type="ORF">CRHIZ90672A_00006005</name>
</gene>
<dbReference type="InterPro" id="IPR020846">
    <property type="entry name" value="MFS_dom"/>
</dbReference>
<feature type="transmembrane region" description="Helical" evidence="7">
    <location>
        <begin position="426"/>
        <end position="448"/>
    </location>
</feature>
<feature type="compositionally biased region" description="Polar residues" evidence="6">
    <location>
        <begin position="57"/>
        <end position="67"/>
    </location>
</feature>
<dbReference type="Proteomes" id="UP000696573">
    <property type="component" value="Unassembled WGS sequence"/>
</dbReference>
<dbReference type="GO" id="GO:0015244">
    <property type="term" value="F:fluconazole transmembrane transporter activity"/>
    <property type="evidence" value="ECO:0007669"/>
    <property type="project" value="TreeGrafter"/>
</dbReference>
<dbReference type="PANTHER" id="PTHR23502:SF23">
    <property type="entry name" value="FLUCONAZOLE RESISTANCE PROTEIN 1"/>
    <property type="match status" value="1"/>
</dbReference>
<keyword evidence="4 7" id="KW-0472">Membrane</keyword>
<dbReference type="GO" id="GO:1990961">
    <property type="term" value="P:xenobiotic detoxification by transmembrane export across the plasma membrane"/>
    <property type="evidence" value="ECO:0007669"/>
    <property type="project" value="TreeGrafter"/>
</dbReference>
<feature type="transmembrane region" description="Helical" evidence="7">
    <location>
        <begin position="493"/>
        <end position="518"/>
    </location>
</feature>
<comment type="subcellular location">
    <subcellularLocation>
        <location evidence="1">Membrane</location>
        <topology evidence="1">Multi-pass membrane protein</topology>
    </subcellularLocation>
</comment>
<evidence type="ECO:0000256" key="2">
    <source>
        <dbReference type="ARBA" id="ARBA00022692"/>
    </source>
</evidence>
<feature type="transmembrane region" description="Helical" evidence="7">
    <location>
        <begin position="539"/>
        <end position="557"/>
    </location>
</feature>